<dbReference type="InterPro" id="IPR021561">
    <property type="entry name" value="AbiEi_3"/>
</dbReference>
<protein>
    <submittedName>
        <fullName evidence="1">Uncharacterized protein</fullName>
    </submittedName>
</protein>
<dbReference type="EMBL" id="UOEN01000487">
    <property type="protein sequence ID" value="VAW19621.1"/>
    <property type="molecule type" value="Genomic_DNA"/>
</dbReference>
<evidence type="ECO:0000313" key="1">
    <source>
        <dbReference type="EMBL" id="VAW19621.1"/>
    </source>
</evidence>
<reference evidence="1" key="1">
    <citation type="submission" date="2018-06" db="EMBL/GenBank/DDBJ databases">
        <authorList>
            <person name="Zhirakovskaya E."/>
        </authorList>
    </citation>
    <scope>NUCLEOTIDE SEQUENCE</scope>
</reference>
<dbReference type="AlphaFoldDB" id="A0A3B0TLR2"/>
<dbReference type="Pfam" id="PF11459">
    <property type="entry name" value="AbiEi_3"/>
    <property type="match status" value="1"/>
</dbReference>
<sequence length="50" mass="5949">MTKVYNHAWVKQIQERTVELGKGKRVVVQKGKLNKEYLITVPKIFYDRSK</sequence>
<proteinExistence type="predicted"/>
<organism evidence="1">
    <name type="scientific">hydrothermal vent metagenome</name>
    <dbReference type="NCBI Taxonomy" id="652676"/>
    <lineage>
        <taxon>unclassified sequences</taxon>
        <taxon>metagenomes</taxon>
        <taxon>ecological metagenomes</taxon>
    </lineage>
</organism>
<name>A0A3B0TLR2_9ZZZZ</name>
<gene>
    <name evidence="1" type="ORF">MNBD_BACTEROID05-148</name>
</gene>
<accession>A0A3B0TLR2</accession>